<keyword evidence="5 9" id="KW-1133">Transmembrane helix</keyword>
<dbReference type="InterPro" id="IPR001320">
    <property type="entry name" value="Iontro_rcpt_C"/>
</dbReference>
<evidence type="ECO:0000256" key="3">
    <source>
        <dbReference type="ARBA" id="ARBA00022475"/>
    </source>
</evidence>
<keyword evidence="8" id="KW-0325">Glycoprotein</keyword>
<keyword evidence="4 9" id="KW-0812">Transmembrane</keyword>
<dbReference type="GO" id="GO:0005886">
    <property type="term" value="C:plasma membrane"/>
    <property type="evidence" value="ECO:0007669"/>
    <property type="project" value="UniProtKB-SubCell"/>
</dbReference>
<dbReference type="Pfam" id="PF24576">
    <property type="entry name" value="IR75A_N"/>
    <property type="match status" value="1"/>
</dbReference>
<proteinExistence type="inferred from homology"/>
<evidence type="ECO:0000313" key="13">
    <source>
        <dbReference type="Proteomes" id="UP001258017"/>
    </source>
</evidence>
<dbReference type="GO" id="GO:0015276">
    <property type="term" value="F:ligand-gated monoatomic ion channel activity"/>
    <property type="evidence" value="ECO:0007669"/>
    <property type="project" value="InterPro"/>
</dbReference>
<dbReference type="InterPro" id="IPR052192">
    <property type="entry name" value="Insect_Ionotropic_Sensory_Rcpt"/>
</dbReference>
<keyword evidence="13" id="KW-1185">Reference proteome</keyword>
<name>A0AAD9VJB8_9HYME</name>
<protein>
    <submittedName>
        <fullName evidence="12">Uncharacterized protein</fullName>
    </submittedName>
</protein>
<evidence type="ECO:0000256" key="9">
    <source>
        <dbReference type="SAM" id="Phobius"/>
    </source>
</evidence>
<accession>A0AAD9VJB8</accession>
<dbReference type="SUPFAM" id="SSF53850">
    <property type="entry name" value="Periplasmic binding protein-like II"/>
    <property type="match status" value="1"/>
</dbReference>
<evidence type="ECO:0000256" key="7">
    <source>
        <dbReference type="ARBA" id="ARBA00023170"/>
    </source>
</evidence>
<evidence type="ECO:0000256" key="2">
    <source>
        <dbReference type="ARBA" id="ARBA00008685"/>
    </source>
</evidence>
<evidence type="ECO:0000256" key="8">
    <source>
        <dbReference type="ARBA" id="ARBA00023180"/>
    </source>
</evidence>
<evidence type="ECO:0000313" key="12">
    <source>
        <dbReference type="EMBL" id="KAK2576724.1"/>
    </source>
</evidence>
<dbReference type="Pfam" id="PF00060">
    <property type="entry name" value="Lig_chan"/>
    <property type="match status" value="1"/>
</dbReference>
<reference evidence="12" key="2">
    <citation type="journal article" date="2023" name="Commun. Biol.">
        <title>Intrasexual cuticular hydrocarbon dimorphism in a wasp sheds light on hydrocarbon biosynthesis genes in Hymenoptera.</title>
        <authorList>
            <person name="Moris V.C."/>
            <person name="Podsiadlowski L."/>
            <person name="Martin S."/>
            <person name="Oeyen J.P."/>
            <person name="Donath A."/>
            <person name="Petersen M."/>
            <person name="Wilbrandt J."/>
            <person name="Misof B."/>
            <person name="Liedtke D."/>
            <person name="Thamm M."/>
            <person name="Scheiner R."/>
            <person name="Schmitt T."/>
            <person name="Niehuis O."/>
        </authorList>
    </citation>
    <scope>NUCLEOTIDE SEQUENCE</scope>
    <source>
        <strain evidence="12">GBR_01_08_01A</strain>
    </source>
</reference>
<keyword evidence="6 9" id="KW-0472">Membrane</keyword>
<dbReference type="Gene3D" id="1.10.287.70">
    <property type="match status" value="1"/>
</dbReference>
<feature type="transmembrane region" description="Helical" evidence="9">
    <location>
        <begin position="286"/>
        <end position="304"/>
    </location>
</feature>
<keyword evidence="7" id="KW-0675">Receptor</keyword>
<dbReference type="EMBL" id="JAIFRP010004405">
    <property type="protein sequence ID" value="KAK2576724.1"/>
    <property type="molecule type" value="Genomic_DNA"/>
</dbReference>
<dbReference type="InterPro" id="IPR057074">
    <property type="entry name" value="IR75A_N"/>
</dbReference>
<sequence length="597" mass="68752">MIGLSREMSKKLLSHDLRGIYDRLDTRLFDNLEHRNLYVVDFDCDGAINILHEANSSRMFIAPTKWLLLQDARSSNDINYITSSQFIKKSFENLAVYPDSEVILARRLQDDFLELLSIYRPSPHRGVILEDRGNWSLTRGIVMRDHHAASRRRRDLQLTPLKSCLVMTDPDTINHLTDYHDKHIDPVTKAGYPWVLHLVHRMNATVTFNITNTWGYRDENGSWSGMTGMLQRREIDFGGTGTFFVKERIGIVKYIQLYTHTGSRFVFRQPLLSTVSNIFVLPFHRSVWMAISVLIVLVIVLLFISMRWEYHCGASAKSASYWQQMNPGKPTFGDNLLVILGAFAQQGYSYEPYRVPSRIVTLMLLIAALSLYASYTANIVALLQSTTDSIQTVADLYNSPLKLGAQDVIYNRYYFKSFQDPIRRAVIDEKIEPKGKKSSWMSMEKGVKKLREELFAFHGEVGTIYKIMQDTFQEEEKCGITAIDFLNVLYPLLIIQTQSPYLEIIKNSALLLRESGLKFREEKRLYTSKPLCHGHMSFISIGFTECYFALLAMGYGVVLTLVVLAMEFLWHRMRRSDITDITENMEVIETDDQVLPS</sequence>
<dbReference type="Proteomes" id="UP001258017">
    <property type="component" value="Unassembled WGS sequence"/>
</dbReference>
<comment type="subcellular location">
    <subcellularLocation>
        <location evidence="1">Cell membrane</location>
        <topology evidence="1">Multi-pass membrane protein</topology>
    </subcellularLocation>
</comment>
<reference evidence="12" key="1">
    <citation type="submission" date="2021-08" db="EMBL/GenBank/DDBJ databases">
        <authorList>
            <person name="Misof B."/>
            <person name="Oliver O."/>
            <person name="Podsiadlowski L."/>
            <person name="Donath A."/>
            <person name="Peters R."/>
            <person name="Mayer C."/>
            <person name="Rust J."/>
            <person name="Gunkel S."/>
            <person name="Lesny P."/>
            <person name="Martin S."/>
            <person name="Oeyen J.P."/>
            <person name="Petersen M."/>
            <person name="Panagiotis P."/>
            <person name="Wilbrandt J."/>
            <person name="Tanja T."/>
        </authorList>
    </citation>
    <scope>NUCLEOTIDE SEQUENCE</scope>
    <source>
        <strain evidence="12">GBR_01_08_01A</strain>
        <tissue evidence="12">Thorax + abdomen</tissue>
    </source>
</reference>
<evidence type="ECO:0000256" key="5">
    <source>
        <dbReference type="ARBA" id="ARBA00022989"/>
    </source>
</evidence>
<dbReference type="AlphaFoldDB" id="A0AAD9VJB8"/>
<comment type="similarity">
    <text evidence="2">Belongs to the glutamate-gated ion channel (TC 1.A.10.1) family.</text>
</comment>
<evidence type="ECO:0000256" key="6">
    <source>
        <dbReference type="ARBA" id="ARBA00023136"/>
    </source>
</evidence>
<dbReference type="Gene3D" id="3.40.190.10">
    <property type="entry name" value="Periplasmic binding protein-like II"/>
    <property type="match status" value="1"/>
</dbReference>
<evidence type="ECO:0000259" key="10">
    <source>
        <dbReference type="Pfam" id="PF00060"/>
    </source>
</evidence>
<evidence type="ECO:0000256" key="1">
    <source>
        <dbReference type="ARBA" id="ARBA00004651"/>
    </source>
</evidence>
<feature type="transmembrane region" description="Helical" evidence="9">
    <location>
        <begin position="359"/>
        <end position="383"/>
    </location>
</feature>
<dbReference type="PANTHER" id="PTHR42643">
    <property type="entry name" value="IONOTROPIC RECEPTOR 20A-RELATED"/>
    <property type="match status" value="1"/>
</dbReference>
<dbReference type="GO" id="GO:0050906">
    <property type="term" value="P:detection of stimulus involved in sensory perception"/>
    <property type="evidence" value="ECO:0007669"/>
    <property type="project" value="UniProtKB-ARBA"/>
</dbReference>
<feature type="transmembrane region" description="Helical" evidence="9">
    <location>
        <begin position="547"/>
        <end position="570"/>
    </location>
</feature>
<feature type="domain" description="Ionotropic receptor 75a N-terminal" evidence="11">
    <location>
        <begin position="38"/>
        <end position="162"/>
    </location>
</feature>
<gene>
    <name evidence="12" type="ORF">KPH14_005379</name>
</gene>
<keyword evidence="3" id="KW-1003">Cell membrane</keyword>
<comment type="caution">
    <text evidence="12">The sequence shown here is derived from an EMBL/GenBank/DDBJ whole genome shotgun (WGS) entry which is preliminary data.</text>
</comment>
<organism evidence="12 13">
    <name type="scientific">Odynerus spinipes</name>
    <dbReference type="NCBI Taxonomy" id="1348599"/>
    <lineage>
        <taxon>Eukaryota</taxon>
        <taxon>Metazoa</taxon>
        <taxon>Ecdysozoa</taxon>
        <taxon>Arthropoda</taxon>
        <taxon>Hexapoda</taxon>
        <taxon>Insecta</taxon>
        <taxon>Pterygota</taxon>
        <taxon>Neoptera</taxon>
        <taxon>Endopterygota</taxon>
        <taxon>Hymenoptera</taxon>
        <taxon>Apocrita</taxon>
        <taxon>Aculeata</taxon>
        <taxon>Vespoidea</taxon>
        <taxon>Vespidae</taxon>
        <taxon>Eumeninae</taxon>
        <taxon>Odynerus</taxon>
    </lineage>
</organism>
<evidence type="ECO:0000256" key="4">
    <source>
        <dbReference type="ARBA" id="ARBA00022692"/>
    </source>
</evidence>
<dbReference type="PANTHER" id="PTHR42643:SF33">
    <property type="entry name" value="GLUTAMATE RECEPTOR 2-LIKE PROTEIN"/>
    <property type="match status" value="1"/>
</dbReference>
<feature type="domain" description="Ionotropic glutamate receptor C-terminal" evidence="10">
    <location>
        <begin position="286"/>
        <end position="399"/>
    </location>
</feature>
<evidence type="ECO:0000259" key="11">
    <source>
        <dbReference type="Pfam" id="PF24576"/>
    </source>
</evidence>